<dbReference type="AlphaFoldDB" id="A0A0N5CZA0"/>
<dbReference type="PANTHER" id="PTHR38626:SF4">
    <property type="entry name" value="SKN-1 DEPENDENT ZYGOTIC TRANSCRIPT"/>
    <property type="match status" value="1"/>
</dbReference>
<name>A0A0N5CZA0_THECL</name>
<dbReference type="InterPro" id="IPR057569">
    <property type="entry name" value="C2_nem"/>
</dbReference>
<evidence type="ECO:0000256" key="1">
    <source>
        <dbReference type="SAM" id="Phobius"/>
    </source>
</evidence>
<keyword evidence="5" id="KW-1185">Reference proteome</keyword>
<evidence type="ECO:0000313" key="6">
    <source>
        <dbReference type="WBParaSite" id="TCLT_0000580801-mRNA-1"/>
    </source>
</evidence>
<dbReference type="Proteomes" id="UP000276776">
    <property type="component" value="Unassembled WGS sequence"/>
</dbReference>
<dbReference type="Pfam" id="PF25330">
    <property type="entry name" value="C2_nem"/>
    <property type="match status" value="1"/>
</dbReference>
<feature type="signal peptide" evidence="2">
    <location>
        <begin position="1"/>
        <end position="19"/>
    </location>
</feature>
<organism evidence="6">
    <name type="scientific">Thelazia callipaeda</name>
    <name type="common">Oriental eyeworm</name>
    <name type="synonym">Parasitic nematode</name>
    <dbReference type="NCBI Taxonomy" id="103827"/>
    <lineage>
        <taxon>Eukaryota</taxon>
        <taxon>Metazoa</taxon>
        <taxon>Ecdysozoa</taxon>
        <taxon>Nematoda</taxon>
        <taxon>Chromadorea</taxon>
        <taxon>Rhabditida</taxon>
        <taxon>Spirurina</taxon>
        <taxon>Spiruromorpha</taxon>
        <taxon>Thelazioidea</taxon>
        <taxon>Thelaziidae</taxon>
        <taxon>Thelazia</taxon>
    </lineage>
</organism>
<evidence type="ECO:0000256" key="2">
    <source>
        <dbReference type="SAM" id="SignalP"/>
    </source>
</evidence>
<dbReference type="OMA" id="QCADINI"/>
<dbReference type="InterPro" id="IPR040426">
    <property type="entry name" value="C05B5.4-like"/>
</dbReference>
<keyword evidence="1" id="KW-0812">Transmembrane</keyword>
<evidence type="ECO:0000259" key="3">
    <source>
        <dbReference type="Pfam" id="PF25330"/>
    </source>
</evidence>
<feature type="domain" description="C2" evidence="3">
    <location>
        <begin position="37"/>
        <end position="178"/>
    </location>
</feature>
<dbReference type="OrthoDB" id="5854798at2759"/>
<keyword evidence="1" id="KW-0472">Membrane</keyword>
<evidence type="ECO:0000313" key="5">
    <source>
        <dbReference type="Proteomes" id="UP000276776"/>
    </source>
</evidence>
<reference evidence="6" key="1">
    <citation type="submission" date="2017-02" db="UniProtKB">
        <authorList>
            <consortium name="WormBaseParasite"/>
        </authorList>
    </citation>
    <scope>IDENTIFICATION</scope>
</reference>
<proteinExistence type="predicted"/>
<dbReference type="EMBL" id="UYYF01004364">
    <property type="protein sequence ID" value="VDN03084.1"/>
    <property type="molecule type" value="Genomic_DNA"/>
</dbReference>
<dbReference type="PANTHER" id="PTHR38626">
    <property type="entry name" value="SKN-1 DEPENDENT ZYGOTIC TRANSCRIPT-RELATED"/>
    <property type="match status" value="1"/>
</dbReference>
<protein>
    <recommendedName>
        <fullName evidence="3">C2 domain-containing protein</fullName>
    </recommendedName>
</protein>
<evidence type="ECO:0000313" key="4">
    <source>
        <dbReference type="EMBL" id="VDN03084.1"/>
    </source>
</evidence>
<accession>A0A0N5CZA0</accession>
<reference evidence="4 5" key="2">
    <citation type="submission" date="2018-11" db="EMBL/GenBank/DDBJ databases">
        <authorList>
            <consortium name="Pathogen Informatics"/>
        </authorList>
    </citation>
    <scope>NUCLEOTIDE SEQUENCE [LARGE SCALE GENOMIC DNA]</scope>
</reference>
<keyword evidence="2" id="KW-0732">Signal</keyword>
<gene>
    <name evidence="4" type="ORF">TCLT_LOCUS5797</name>
</gene>
<feature type="chain" id="PRO_5043126470" description="C2 domain-containing protein" evidence="2">
    <location>
        <begin position="20"/>
        <end position="261"/>
    </location>
</feature>
<keyword evidence="1" id="KW-1133">Transmembrane helix</keyword>
<sequence length="261" mass="29661">MSVIAIFSLIAIFVSKMETLPVRAISTPTGQLLNAEEFWISVKLLNIEWKSECLSTAYCSEPELKVIKKNPINGEKISFAWLLDQNFNQFSNNPFISYWKGGSAREIEMVVKVVGVDPIYRFQRICDQTALTKIFLNELEKSNSNSVNIRNEQSSGQMIVELNGRCFEATFTVEKHITHCPWCVKAEKSALKVPFFNKFSPIKWNILAIVISALAVILCLVTAAVLLCTTCRHVKAKRISSRMITPPSICQQTDWQYLKTW</sequence>
<dbReference type="WBParaSite" id="TCLT_0000580801-mRNA-1">
    <property type="protein sequence ID" value="TCLT_0000580801-mRNA-1"/>
    <property type="gene ID" value="TCLT_0000580801"/>
</dbReference>
<feature type="transmembrane region" description="Helical" evidence="1">
    <location>
        <begin position="204"/>
        <end position="228"/>
    </location>
</feature>